<dbReference type="GeneID" id="109316650"/>
<evidence type="ECO:0000259" key="3">
    <source>
        <dbReference type="PROSITE" id="PS51304"/>
    </source>
</evidence>
<dbReference type="Ensembl" id="ENSCPRT00005031998.1">
    <property type="protein sequence ID" value="ENSCPRP00005027377.1"/>
    <property type="gene ID" value="ENSCPRG00005018961.1"/>
</dbReference>
<feature type="domain" description="Galectin" evidence="3">
    <location>
        <begin position="4"/>
        <end position="131"/>
    </location>
</feature>
<evidence type="ECO:0000313" key="5">
    <source>
        <dbReference type="Proteomes" id="UP000594220"/>
    </source>
</evidence>
<dbReference type="GO" id="GO:1990724">
    <property type="term" value="C:galectin complex"/>
    <property type="evidence" value="ECO:0007669"/>
    <property type="project" value="Ensembl"/>
</dbReference>
<dbReference type="PANTHER" id="PTHR11346">
    <property type="entry name" value="GALECTIN"/>
    <property type="match status" value="1"/>
</dbReference>
<name>A0A7M4FQG0_CROPO</name>
<evidence type="ECO:0000256" key="1">
    <source>
        <dbReference type="ARBA" id="ARBA00022734"/>
    </source>
</evidence>
<dbReference type="PANTHER" id="PTHR11346:SF104">
    <property type="entry name" value="GALECTIN-2"/>
    <property type="match status" value="1"/>
</dbReference>
<dbReference type="RefSeq" id="XP_019400432.1">
    <property type="nucleotide sequence ID" value="XM_019544887.1"/>
</dbReference>
<dbReference type="KEGG" id="cpoo:109316650"/>
<gene>
    <name evidence="4" type="primary">LGALS2</name>
</gene>
<dbReference type="SUPFAM" id="SSF49899">
    <property type="entry name" value="Concanavalin A-like lectins/glucanases"/>
    <property type="match status" value="1"/>
</dbReference>
<reference evidence="4" key="2">
    <citation type="submission" date="2025-09" db="UniProtKB">
        <authorList>
            <consortium name="Ensembl"/>
        </authorList>
    </citation>
    <scope>IDENTIFICATION</scope>
</reference>
<dbReference type="OrthoDB" id="8918229at2759"/>
<dbReference type="CDD" id="cd00070">
    <property type="entry name" value="GLECT"/>
    <property type="match status" value="1"/>
</dbReference>
<evidence type="ECO:0000313" key="4">
    <source>
        <dbReference type="Ensembl" id="ENSCPRP00005027377.1"/>
    </source>
</evidence>
<organism evidence="4 5">
    <name type="scientific">Crocodylus porosus</name>
    <name type="common">Saltwater crocodile</name>
    <name type="synonym">Estuarine crocodile</name>
    <dbReference type="NCBI Taxonomy" id="8502"/>
    <lineage>
        <taxon>Eukaryota</taxon>
        <taxon>Metazoa</taxon>
        <taxon>Chordata</taxon>
        <taxon>Craniata</taxon>
        <taxon>Vertebrata</taxon>
        <taxon>Euteleostomi</taxon>
        <taxon>Archelosauria</taxon>
        <taxon>Archosauria</taxon>
        <taxon>Crocodylia</taxon>
        <taxon>Longirostres</taxon>
        <taxon>Crocodylidae</taxon>
        <taxon>Crocodylus</taxon>
    </lineage>
</organism>
<dbReference type="GO" id="GO:0050729">
    <property type="term" value="P:positive regulation of inflammatory response"/>
    <property type="evidence" value="ECO:0007669"/>
    <property type="project" value="Ensembl"/>
</dbReference>
<dbReference type="GO" id="GO:0043029">
    <property type="term" value="P:T cell homeostasis"/>
    <property type="evidence" value="ECO:0007669"/>
    <property type="project" value="Ensembl"/>
</dbReference>
<keyword evidence="5" id="KW-1185">Reference proteome</keyword>
<protein>
    <recommendedName>
        <fullName evidence="2">Galectin</fullName>
    </recommendedName>
</protein>
<dbReference type="SMART" id="SM00908">
    <property type="entry name" value="Gal-bind_lectin"/>
    <property type="match status" value="1"/>
</dbReference>
<proteinExistence type="predicted"/>
<dbReference type="AlphaFoldDB" id="A0A7M4FQG0"/>
<dbReference type="GO" id="GO:0043065">
    <property type="term" value="P:positive regulation of apoptotic process"/>
    <property type="evidence" value="ECO:0007669"/>
    <property type="project" value="Ensembl"/>
</dbReference>
<dbReference type="GO" id="GO:0098609">
    <property type="term" value="P:cell-cell adhesion"/>
    <property type="evidence" value="ECO:0007669"/>
    <property type="project" value="Ensembl"/>
</dbReference>
<accession>A0A7M4FQG0</accession>
<sequence length="131" mass="15187">MSEKFEIVNLDVKPGEVLKVKGKISDDTDRFEFNIGKSSSDLALHFNPRFDESVIVCNSRCSNHWQEEYREHHIPFSKGSEVKILIHFLGDKFQVKLPGGHELEFPNRHDYEKISYLSVKGGFRVTSFKQD</sequence>
<dbReference type="InterPro" id="IPR044156">
    <property type="entry name" value="Galectin-like"/>
</dbReference>
<dbReference type="Proteomes" id="UP000594220">
    <property type="component" value="Unplaced"/>
</dbReference>
<evidence type="ECO:0000256" key="2">
    <source>
        <dbReference type="RuleBase" id="RU102079"/>
    </source>
</evidence>
<keyword evidence="1 2" id="KW-0430">Lectin</keyword>
<reference evidence="4" key="1">
    <citation type="submission" date="2025-08" db="UniProtKB">
        <authorList>
            <consortium name="Ensembl"/>
        </authorList>
    </citation>
    <scope>IDENTIFICATION</scope>
</reference>
<dbReference type="GeneTree" id="ENSGT00940000155025"/>
<dbReference type="InterPro" id="IPR013320">
    <property type="entry name" value="ConA-like_dom_sf"/>
</dbReference>
<dbReference type="Gene3D" id="2.60.120.200">
    <property type="match status" value="1"/>
</dbReference>
<dbReference type="InterPro" id="IPR001079">
    <property type="entry name" value="Galectin_CRD"/>
</dbReference>
<dbReference type="CTD" id="3957"/>
<dbReference type="SMART" id="SM00276">
    <property type="entry name" value="GLECT"/>
    <property type="match status" value="1"/>
</dbReference>
<dbReference type="FunFam" id="2.60.120.200:FF:000021">
    <property type="entry name" value="Galectin"/>
    <property type="match status" value="1"/>
</dbReference>
<dbReference type="GO" id="GO:0030246">
    <property type="term" value="F:carbohydrate binding"/>
    <property type="evidence" value="ECO:0007669"/>
    <property type="project" value="UniProtKB-UniRule"/>
</dbReference>
<dbReference type="Pfam" id="PF00337">
    <property type="entry name" value="Gal-bind_lectin"/>
    <property type="match status" value="1"/>
</dbReference>
<dbReference type="OMA" id="EITNMDM"/>
<dbReference type="PROSITE" id="PS51304">
    <property type="entry name" value="GALECTIN"/>
    <property type="match status" value="1"/>
</dbReference>